<dbReference type="InterPro" id="IPR011032">
    <property type="entry name" value="GroES-like_sf"/>
</dbReference>
<dbReference type="Proteomes" id="UP001259347">
    <property type="component" value="Unassembled WGS sequence"/>
</dbReference>
<dbReference type="Pfam" id="PF13602">
    <property type="entry name" value="ADH_zinc_N_2"/>
    <property type="match status" value="1"/>
</dbReference>
<evidence type="ECO:0000259" key="3">
    <source>
        <dbReference type="SMART" id="SM00829"/>
    </source>
</evidence>
<protein>
    <submittedName>
        <fullName evidence="4">NADPH:quinone reductase-like Zn-dependent oxidoreductase</fullName>
    </submittedName>
</protein>
<sequence>MTESNRAAWQTAVGGPENIAIVDLDPTDPGPGEARVRVHAAGLNPVDWKVAAFPEIAAAFDVRVPGGYGNDLAGVVEAVGDGVTTVSIGDRVLGGSRGHAVADTVVVPAGSLVPVPDDVPLDVAATLPIAGRTALAAVETLALGPDDVVLIGGAAGGVGVLAVQWAVRTGATVIGTASPENHDFLRGLGAIPVSYSGDLVAEVRTAVDRPVTAAIDLQGTATAQAAVTLGVVLGRIRTIAAHGPSVPDGVVATGGGDAAPDALPRILAALSAGELRVEIAGRYPLDETARAVALLRDGHVRGKLVILTDAFDA</sequence>
<dbReference type="Gene3D" id="3.90.180.10">
    <property type="entry name" value="Medium-chain alcohol dehydrogenases, catalytic domain"/>
    <property type="match status" value="1"/>
</dbReference>
<evidence type="ECO:0000256" key="2">
    <source>
        <dbReference type="ARBA" id="ARBA00023002"/>
    </source>
</evidence>
<keyword evidence="5" id="KW-1185">Reference proteome</keyword>
<dbReference type="InterPro" id="IPR020843">
    <property type="entry name" value="ER"/>
</dbReference>
<dbReference type="InterPro" id="IPR013154">
    <property type="entry name" value="ADH-like_N"/>
</dbReference>
<dbReference type="SUPFAM" id="SSF51735">
    <property type="entry name" value="NAD(P)-binding Rossmann-fold domains"/>
    <property type="match status" value="1"/>
</dbReference>
<organism evidence="4 5">
    <name type="scientific">Microbacterium resistens</name>
    <dbReference type="NCBI Taxonomy" id="156977"/>
    <lineage>
        <taxon>Bacteria</taxon>
        <taxon>Bacillati</taxon>
        <taxon>Actinomycetota</taxon>
        <taxon>Actinomycetes</taxon>
        <taxon>Micrococcales</taxon>
        <taxon>Microbacteriaceae</taxon>
        <taxon>Microbacterium</taxon>
    </lineage>
</organism>
<keyword evidence="2" id="KW-0560">Oxidoreductase</keyword>
<evidence type="ECO:0000256" key="1">
    <source>
        <dbReference type="ARBA" id="ARBA00022857"/>
    </source>
</evidence>
<dbReference type="EMBL" id="JAVDUM010000012">
    <property type="protein sequence ID" value="MDR6868094.1"/>
    <property type="molecule type" value="Genomic_DNA"/>
</dbReference>
<feature type="domain" description="Enoyl reductase (ER)" evidence="3">
    <location>
        <begin position="14"/>
        <end position="306"/>
    </location>
</feature>
<dbReference type="PANTHER" id="PTHR48106:SF7">
    <property type="entry name" value="DEHYDROGENASE, ZINC-CONTAINING, PUTATIVE (AFU_ORTHOLOGUE AFUA_5G10220)-RELATED"/>
    <property type="match status" value="1"/>
</dbReference>
<evidence type="ECO:0000313" key="4">
    <source>
        <dbReference type="EMBL" id="MDR6868094.1"/>
    </source>
</evidence>
<keyword evidence="1" id="KW-0521">NADP</keyword>
<evidence type="ECO:0000313" key="5">
    <source>
        <dbReference type="Proteomes" id="UP001259347"/>
    </source>
</evidence>
<proteinExistence type="predicted"/>
<dbReference type="SMART" id="SM00829">
    <property type="entry name" value="PKS_ER"/>
    <property type="match status" value="1"/>
</dbReference>
<name>A0ABU1SER0_9MICO</name>
<dbReference type="PANTHER" id="PTHR48106">
    <property type="entry name" value="QUINONE OXIDOREDUCTASE PIG3-RELATED"/>
    <property type="match status" value="1"/>
</dbReference>
<dbReference type="RefSeq" id="WP_310021572.1">
    <property type="nucleotide sequence ID" value="NZ_JAVDUM010000012.1"/>
</dbReference>
<reference evidence="4 5" key="1">
    <citation type="submission" date="2023-07" db="EMBL/GenBank/DDBJ databases">
        <title>Sorghum-associated microbial communities from plants grown in Nebraska, USA.</title>
        <authorList>
            <person name="Schachtman D."/>
        </authorList>
    </citation>
    <scope>NUCLEOTIDE SEQUENCE [LARGE SCALE GENOMIC DNA]</scope>
    <source>
        <strain evidence="4 5">2980</strain>
    </source>
</reference>
<dbReference type="Pfam" id="PF08240">
    <property type="entry name" value="ADH_N"/>
    <property type="match status" value="1"/>
</dbReference>
<dbReference type="CDD" id="cd05289">
    <property type="entry name" value="MDR_like_2"/>
    <property type="match status" value="1"/>
</dbReference>
<dbReference type="Gene3D" id="3.40.50.720">
    <property type="entry name" value="NAD(P)-binding Rossmann-like Domain"/>
    <property type="match status" value="1"/>
</dbReference>
<dbReference type="SUPFAM" id="SSF50129">
    <property type="entry name" value="GroES-like"/>
    <property type="match status" value="1"/>
</dbReference>
<comment type="caution">
    <text evidence="4">The sequence shown here is derived from an EMBL/GenBank/DDBJ whole genome shotgun (WGS) entry which is preliminary data.</text>
</comment>
<accession>A0ABU1SER0</accession>
<gene>
    <name evidence="4" type="ORF">J2Y69_002705</name>
</gene>
<dbReference type="InterPro" id="IPR036291">
    <property type="entry name" value="NAD(P)-bd_dom_sf"/>
</dbReference>